<dbReference type="Proteomes" id="UP000184514">
    <property type="component" value="Unassembled WGS sequence"/>
</dbReference>
<name>A0A1L9P0T2_9RHOB</name>
<feature type="signal peptide" evidence="1">
    <location>
        <begin position="1"/>
        <end position="27"/>
    </location>
</feature>
<dbReference type="Gene3D" id="1.10.10.10">
    <property type="entry name" value="Winged helix-like DNA-binding domain superfamily/Winged helix DNA-binding domain"/>
    <property type="match status" value="1"/>
</dbReference>
<accession>A0A1L9P0T2</accession>
<evidence type="ECO:0000256" key="1">
    <source>
        <dbReference type="SAM" id="SignalP"/>
    </source>
</evidence>
<gene>
    <name evidence="2" type="ORF">PFRI_06580</name>
</gene>
<dbReference type="RefSeq" id="WP_072629324.1">
    <property type="nucleotide sequence ID" value="NZ_MLCB01000057.1"/>
</dbReference>
<comment type="caution">
    <text evidence="2">The sequence shown here is derived from an EMBL/GenBank/DDBJ whole genome shotgun (WGS) entry which is preliminary data.</text>
</comment>
<organism evidence="2 3">
    <name type="scientific">Planktotalea frisia</name>
    <dbReference type="NCBI Taxonomy" id="696762"/>
    <lineage>
        <taxon>Bacteria</taxon>
        <taxon>Pseudomonadati</taxon>
        <taxon>Pseudomonadota</taxon>
        <taxon>Alphaproteobacteria</taxon>
        <taxon>Rhodobacterales</taxon>
        <taxon>Paracoccaceae</taxon>
        <taxon>Planktotalea</taxon>
    </lineage>
</organism>
<sequence length="138" mass="14174">MDRRTFNTTLIGGAVAAALPLPAAAKAASAAKTGPLYAWAVAIARAQNRASPALLAQQLGISKAAAAELYASMVANGVVRAPLFGGIAKAAQPLIKGGHIVAADTHVTRTASTRLKDMKRAFDKLADEEPSKPEDQAT</sequence>
<dbReference type="AlphaFoldDB" id="A0A1L9P0T2"/>
<dbReference type="STRING" id="696762.PFRI_06580"/>
<dbReference type="EMBL" id="MLCB01000057">
    <property type="protein sequence ID" value="OJI95118.1"/>
    <property type="molecule type" value="Genomic_DNA"/>
</dbReference>
<proteinExistence type="predicted"/>
<evidence type="ECO:0000313" key="2">
    <source>
        <dbReference type="EMBL" id="OJI95118.1"/>
    </source>
</evidence>
<feature type="chain" id="PRO_5013177150" evidence="1">
    <location>
        <begin position="28"/>
        <end position="138"/>
    </location>
</feature>
<protein>
    <submittedName>
        <fullName evidence="2">Uncharacterized protein</fullName>
    </submittedName>
</protein>
<reference evidence="2 3" key="1">
    <citation type="submission" date="2016-10" db="EMBL/GenBank/DDBJ databases">
        <title>Genome sequence of Planktotalea frisia SH6-1.</title>
        <authorList>
            <person name="Poehlein A."/>
            <person name="Bakenhus I."/>
            <person name="Voget S."/>
            <person name="Brinkhoff T."/>
            <person name="Simon M."/>
        </authorList>
    </citation>
    <scope>NUCLEOTIDE SEQUENCE [LARGE SCALE GENOMIC DNA]</scope>
    <source>
        <strain evidence="2 3">SH6-1</strain>
    </source>
</reference>
<dbReference type="OrthoDB" id="9935447at2"/>
<dbReference type="InterPro" id="IPR036388">
    <property type="entry name" value="WH-like_DNA-bd_sf"/>
</dbReference>
<keyword evidence="3" id="KW-1185">Reference proteome</keyword>
<keyword evidence="1" id="KW-0732">Signal</keyword>
<evidence type="ECO:0000313" key="3">
    <source>
        <dbReference type="Proteomes" id="UP000184514"/>
    </source>
</evidence>